<accession>H6NDY5</accession>
<dbReference type="Proteomes" id="UP000007523">
    <property type="component" value="Chromosome"/>
</dbReference>
<name>H6NDY5_9BACL</name>
<protein>
    <submittedName>
        <fullName evidence="1">Uncharacterized protein</fullName>
    </submittedName>
</protein>
<dbReference type="KEGG" id="pmq:PM3016_6306"/>
<keyword evidence="2" id="KW-1185">Reference proteome</keyword>
<evidence type="ECO:0000313" key="1">
    <source>
        <dbReference type="EMBL" id="AFC32938.1"/>
    </source>
</evidence>
<dbReference type="HOGENOM" id="CLU_2937266_0_0_9"/>
<dbReference type="RefSeq" id="WP_014372109.1">
    <property type="nucleotide sequence ID" value="NC_016935.1"/>
</dbReference>
<reference evidence="1 2" key="1">
    <citation type="journal article" date="2012" name="J. Bacteriol.">
        <title>Complete Genome Sequence of Paenibacillus mucilaginosus 3016, a Bacterium Functional as Microbial Fertilizer.</title>
        <authorList>
            <person name="Ma M."/>
            <person name="Wang Z."/>
            <person name="Li L."/>
            <person name="Jiang X."/>
            <person name="Guan D."/>
            <person name="Cao F."/>
            <person name="Chen H."/>
            <person name="Wang X."/>
            <person name="Shen D."/>
            <person name="Du B."/>
            <person name="Li J."/>
        </authorList>
    </citation>
    <scope>NUCLEOTIDE SEQUENCE [LARGE SCALE GENOMIC DNA]</scope>
    <source>
        <strain evidence="1 2">3016</strain>
    </source>
</reference>
<dbReference type="EMBL" id="CP003235">
    <property type="protein sequence ID" value="AFC32938.1"/>
    <property type="molecule type" value="Genomic_DNA"/>
</dbReference>
<evidence type="ECO:0000313" key="2">
    <source>
        <dbReference type="Proteomes" id="UP000007523"/>
    </source>
</evidence>
<gene>
    <name evidence="1" type="ORF">PM3016_6306</name>
</gene>
<dbReference type="AlphaFoldDB" id="H6NDY5"/>
<proteinExistence type="predicted"/>
<sequence length="75" mass="8515">MQKKVGSAPRSAPVDMRRPPYGVFHGWGPKYGYPHYGYPKFGPWGGVPLVLPLPIPAPVPYYPYPPYPYGPYPYY</sequence>
<organism evidence="1 2">
    <name type="scientific">Paenibacillus mucilaginosus 3016</name>
    <dbReference type="NCBI Taxonomy" id="1116391"/>
    <lineage>
        <taxon>Bacteria</taxon>
        <taxon>Bacillati</taxon>
        <taxon>Bacillota</taxon>
        <taxon>Bacilli</taxon>
        <taxon>Bacillales</taxon>
        <taxon>Paenibacillaceae</taxon>
        <taxon>Paenibacillus</taxon>
    </lineage>
</organism>